<evidence type="ECO:0000259" key="3">
    <source>
        <dbReference type="Pfam" id="PF00857"/>
    </source>
</evidence>
<accession>A0ABR9AZW5</accession>
<name>A0ABR9AZW5_9BACL</name>
<comment type="similarity">
    <text evidence="1">Belongs to the isochorismatase family.</text>
</comment>
<evidence type="ECO:0000256" key="1">
    <source>
        <dbReference type="ARBA" id="ARBA00006336"/>
    </source>
</evidence>
<keyword evidence="2" id="KW-0378">Hydrolase</keyword>
<dbReference type="Gene3D" id="3.40.50.850">
    <property type="entry name" value="Isochorismatase-like"/>
    <property type="match status" value="1"/>
</dbReference>
<dbReference type="RefSeq" id="WP_192024867.1">
    <property type="nucleotide sequence ID" value="NZ_JACYTN010000004.1"/>
</dbReference>
<dbReference type="EMBL" id="JACYTN010000004">
    <property type="protein sequence ID" value="MBD8498486.1"/>
    <property type="molecule type" value="Genomic_DNA"/>
</dbReference>
<dbReference type="PANTHER" id="PTHR43540:SF14">
    <property type="entry name" value="ISOCHORISMATASE"/>
    <property type="match status" value="1"/>
</dbReference>
<evidence type="ECO:0000313" key="4">
    <source>
        <dbReference type="EMBL" id="MBD8498486.1"/>
    </source>
</evidence>
<dbReference type="InterPro" id="IPR000868">
    <property type="entry name" value="Isochorismatase-like_dom"/>
</dbReference>
<feature type="domain" description="Isochorismatase-like" evidence="3">
    <location>
        <begin position="4"/>
        <end position="135"/>
    </location>
</feature>
<reference evidence="4 5" key="1">
    <citation type="submission" date="2020-09" db="EMBL/GenBank/DDBJ databases">
        <title>Paenibacillus sp. CAU 1523 isolated from sand of Haeundae Beach.</title>
        <authorList>
            <person name="Kim W."/>
        </authorList>
    </citation>
    <scope>NUCLEOTIDE SEQUENCE [LARGE SCALE GENOMIC DNA]</scope>
    <source>
        <strain evidence="4 5">CAU 1523</strain>
    </source>
</reference>
<comment type="caution">
    <text evidence="4">The sequence shown here is derived from an EMBL/GenBank/DDBJ whole genome shotgun (WGS) entry which is preliminary data.</text>
</comment>
<dbReference type="SUPFAM" id="SSF52499">
    <property type="entry name" value="Isochorismatase-like hydrolases"/>
    <property type="match status" value="1"/>
</dbReference>
<evidence type="ECO:0000256" key="2">
    <source>
        <dbReference type="ARBA" id="ARBA00022801"/>
    </source>
</evidence>
<dbReference type="InterPro" id="IPR036380">
    <property type="entry name" value="Isochorismatase-like_sf"/>
</dbReference>
<dbReference type="PANTHER" id="PTHR43540">
    <property type="entry name" value="PEROXYUREIDOACRYLATE/UREIDOACRYLATE AMIDOHYDROLASE-RELATED"/>
    <property type="match status" value="1"/>
</dbReference>
<dbReference type="Proteomes" id="UP000634529">
    <property type="component" value="Unassembled WGS sequence"/>
</dbReference>
<protein>
    <submittedName>
        <fullName evidence="4">Isochorismatase family protein</fullName>
    </submittedName>
</protein>
<proteinExistence type="inferred from homology"/>
<gene>
    <name evidence="4" type="ORF">IFO66_09180</name>
</gene>
<dbReference type="Pfam" id="PF00857">
    <property type="entry name" value="Isochorismatase"/>
    <property type="match status" value="1"/>
</dbReference>
<organism evidence="4 5">
    <name type="scientific">Paenibacillus arenosi</name>
    <dbReference type="NCBI Taxonomy" id="2774142"/>
    <lineage>
        <taxon>Bacteria</taxon>
        <taxon>Bacillati</taxon>
        <taxon>Bacillota</taxon>
        <taxon>Bacilli</taxon>
        <taxon>Bacillales</taxon>
        <taxon>Paenibacillaceae</taxon>
        <taxon>Paenibacillus</taxon>
    </lineage>
</organism>
<evidence type="ECO:0000313" key="5">
    <source>
        <dbReference type="Proteomes" id="UP000634529"/>
    </source>
</evidence>
<dbReference type="InterPro" id="IPR050272">
    <property type="entry name" value="Isochorismatase-like_hydrls"/>
</dbReference>
<keyword evidence="5" id="KW-1185">Reference proteome</keyword>
<sequence length="174" mass="20215">MKQALIVIDMQEIFFNYPQNHLLHNELVVSNINELIKQARDKQIQVIFIQHTSQDEQHLMSEGKEDWKLHKNLHVSSNDKIIQKSKFDSFYQTELLDYLKANEIEQLIFAGAQTEFCLDTTIRAALSLGYQHNLLYKGTHSTINGAALQAGDIIHHHEATWNNRFLTVMDEIKL</sequence>